<evidence type="ECO:0000313" key="13">
    <source>
        <dbReference type="EMBL" id="GAA5103590.1"/>
    </source>
</evidence>
<feature type="domain" description="EamA" evidence="12">
    <location>
        <begin position="49"/>
        <end position="116"/>
    </location>
</feature>
<evidence type="ECO:0000256" key="2">
    <source>
        <dbReference type="ARBA" id="ARBA00022475"/>
    </source>
</evidence>
<evidence type="ECO:0000256" key="7">
    <source>
        <dbReference type="ARBA" id="ARBA00022985"/>
    </source>
</evidence>
<evidence type="ECO:0000256" key="1">
    <source>
        <dbReference type="ARBA" id="ARBA00004651"/>
    </source>
</evidence>
<accession>A0ABP9MXR5</accession>
<dbReference type="PANTHER" id="PTHR30561">
    <property type="entry name" value="SMR FAMILY PROTON-DEPENDENT DRUG EFFLUX TRANSPORTER SUGE"/>
    <property type="match status" value="1"/>
</dbReference>
<keyword evidence="6 11" id="KW-0812">Transmembrane</keyword>
<keyword evidence="7" id="KW-0448">Lipopolysaccharide biosynthesis</keyword>
<keyword evidence="9" id="KW-0443">Lipid metabolism</keyword>
<proteinExistence type="predicted"/>
<feature type="transmembrane region" description="Helical" evidence="11">
    <location>
        <begin position="47"/>
        <end position="70"/>
    </location>
</feature>
<keyword evidence="2" id="KW-1003">Cell membrane</keyword>
<comment type="subcellular location">
    <subcellularLocation>
        <location evidence="1">Cell membrane</location>
        <topology evidence="1">Multi-pass membrane protein</topology>
    </subcellularLocation>
</comment>
<keyword evidence="10 11" id="KW-0472">Membrane</keyword>
<evidence type="ECO:0000256" key="3">
    <source>
        <dbReference type="ARBA" id="ARBA00022516"/>
    </source>
</evidence>
<keyword evidence="8 11" id="KW-1133">Transmembrane helix</keyword>
<dbReference type="InterPro" id="IPR000620">
    <property type="entry name" value="EamA_dom"/>
</dbReference>
<name>A0ABP9MXR5_9GAMM</name>
<evidence type="ECO:0000256" key="6">
    <source>
        <dbReference type="ARBA" id="ARBA00022692"/>
    </source>
</evidence>
<evidence type="ECO:0000256" key="8">
    <source>
        <dbReference type="ARBA" id="ARBA00022989"/>
    </source>
</evidence>
<feature type="transmembrane region" description="Helical" evidence="11">
    <location>
        <begin position="101"/>
        <end position="118"/>
    </location>
</feature>
<dbReference type="PANTHER" id="PTHR30561:SF9">
    <property type="entry name" value="4-AMINO-4-DEOXY-L-ARABINOSE-PHOSPHOUNDECAPRENOL FLIPPASE SUBUNIT ARNF-RELATED"/>
    <property type="match status" value="1"/>
</dbReference>
<keyword evidence="14" id="KW-1185">Reference proteome</keyword>
<keyword evidence="3" id="KW-0444">Lipid biosynthesis</keyword>
<feature type="transmembrane region" description="Helical" evidence="11">
    <location>
        <begin position="76"/>
        <end position="94"/>
    </location>
</feature>
<evidence type="ECO:0000256" key="11">
    <source>
        <dbReference type="SAM" id="Phobius"/>
    </source>
</evidence>
<dbReference type="RefSeq" id="WP_077926792.1">
    <property type="nucleotide sequence ID" value="NZ_BAABKE010000009.1"/>
</dbReference>
<dbReference type="InterPro" id="IPR000390">
    <property type="entry name" value="Small_drug/metabolite_transptr"/>
</dbReference>
<dbReference type="Pfam" id="PF00892">
    <property type="entry name" value="EamA"/>
    <property type="match status" value="1"/>
</dbReference>
<evidence type="ECO:0000256" key="9">
    <source>
        <dbReference type="ARBA" id="ARBA00023098"/>
    </source>
</evidence>
<gene>
    <name evidence="13" type="ORF">GCM10023338_22320</name>
</gene>
<evidence type="ECO:0000313" key="14">
    <source>
        <dbReference type="Proteomes" id="UP001500631"/>
    </source>
</evidence>
<reference evidence="14" key="1">
    <citation type="journal article" date="2019" name="Int. J. Syst. Evol. Microbiol.">
        <title>The Global Catalogue of Microorganisms (GCM) 10K type strain sequencing project: providing services to taxonomists for standard genome sequencing and annotation.</title>
        <authorList>
            <consortium name="The Broad Institute Genomics Platform"/>
            <consortium name="The Broad Institute Genome Sequencing Center for Infectious Disease"/>
            <person name="Wu L."/>
            <person name="Ma J."/>
        </authorList>
    </citation>
    <scope>NUCLEOTIDE SEQUENCE [LARGE SCALE GENOMIC DNA]</scope>
    <source>
        <strain evidence="14">JCM 18424</strain>
    </source>
</reference>
<dbReference type="SUPFAM" id="SSF103481">
    <property type="entry name" value="Multidrug resistance efflux transporter EmrE"/>
    <property type="match status" value="1"/>
</dbReference>
<keyword evidence="4" id="KW-0997">Cell inner membrane</keyword>
<evidence type="ECO:0000256" key="10">
    <source>
        <dbReference type="ARBA" id="ARBA00023136"/>
    </source>
</evidence>
<keyword evidence="5" id="KW-0441">Lipid A biosynthesis</keyword>
<evidence type="ECO:0000256" key="5">
    <source>
        <dbReference type="ARBA" id="ARBA00022556"/>
    </source>
</evidence>
<protein>
    <recommendedName>
        <fullName evidence="12">EamA domain-containing protein</fullName>
    </recommendedName>
</protein>
<dbReference type="Gene3D" id="1.10.3730.20">
    <property type="match status" value="1"/>
</dbReference>
<organism evidence="13 14">
    <name type="scientific">Wohlfahrtiimonas larvae</name>
    <dbReference type="NCBI Taxonomy" id="1157986"/>
    <lineage>
        <taxon>Bacteria</taxon>
        <taxon>Pseudomonadati</taxon>
        <taxon>Pseudomonadota</taxon>
        <taxon>Gammaproteobacteria</taxon>
        <taxon>Cardiobacteriales</taxon>
        <taxon>Ignatzschineriaceae</taxon>
        <taxon>Wohlfahrtiimonas</taxon>
    </lineage>
</organism>
<evidence type="ECO:0000256" key="4">
    <source>
        <dbReference type="ARBA" id="ARBA00022519"/>
    </source>
</evidence>
<comment type="caution">
    <text evidence="13">The sequence shown here is derived from an EMBL/GenBank/DDBJ whole genome shotgun (WGS) entry which is preliminary data.</text>
</comment>
<dbReference type="EMBL" id="BAABKE010000009">
    <property type="protein sequence ID" value="GAA5103590.1"/>
    <property type="molecule type" value="Genomic_DNA"/>
</dbReference>
<dbReference type="InterPro" id="IPR037185">
    <property type="entry name" value="EmrE-like"/>
</dbReference>
<sequence length="119" mass="13465">MTWLMITLWIANVAFDTIGQISFKYAATVQEEGQSIFDYWKGLLKNIWLWIGILSYILEFFLWLAFLTLVPLSQGVLLASLNIITIMLAGRLLFNEKLIPLRIIGIVFVLAGVIVVGAF</sequence>
<evidence type="ECO:0000259" key="12">
    <source>
        <dbReference type="Pfam" id="PF00892"/>
    </source>
</evidence>
<dbReference type="Proteomes" id="UP001500631">
    <property type="component" value="Unassembled WGS sequence"/>
</dbReference>